<dbReference type="PANTHER" id="PTHR46446">
    <property type="entry name" value="TRANSCRIPTION FACTOR PRE"/>
    <property type="match status" value="1"/>
</dbReference>
<dbReference type="GO" id="GO:0046983">
    <property type="term" value="F:protein dimerization activity"/>
    <property type="evidence" value="ECO:0007669"/>
    <property type="project" value="InterPro"/>
</dbReference>
<dbReference type="PROSITE" id="PS50888">
    <property type="entry name" value="BHLH"/>
    <property type="match status" value="1"/>
</dbReference>
<dbReference type="KEGG" id="sind:105156549"/>
<evidence type="ECO:0000256" key="3">
    <source>
        <dbReference type="ARBA" id="ARBA00023015"/>
    </source>
</evidence>
<dbReference type="PANTHER" id="PTHR46446:SF11">
    <property type="entry name" value="TRANSCRIPTION FACTOR PRE6"/>
    <property type="match status" value="1"/>
</dbReference>
<gene>
    <name evidence="8" type="primary">LOC105156549</name>
</gene>
<dbReference type="Gene3D" id="4.10.280.10">
    <property type="entry name" value="Helix-loop-helix DNA-binding domain"/>
    <property type="match status" value="1"/>
</dbReference>
<keyword evidence="2" id="KW-0341">Growth regulation</keyword>
<reference evidence="8" key="1">
    <citation type="submission" date="2025-08" db="UniProtKB">
        <authorList>
            <consortium name="RefSeq"/>
        </authorList>
    </citation>
    <scope>IDENTIFICATION</scope>
</reference>
<dbReference type="SUPFAM" id="SSF47459">
    <property type="entry name" value="HLH, helix-loop-helix DNA-binding domain"/>
    <property type="match status" value="1"/>
</dbReference>
<comment type="subcellular location">
    <subcellularLocation>
        <location evidence="1">Nucleus</location>
    </subcellularLocation>
</comment>
<evidence type="ECO:0000313" key="7">
    <source>
        <dbReference type="Proteomes" id="UP000504604"/>
    </source>
</evidence>
<sequence length="181" mass="20598">MHFVFIASNTTSFSVFCISYFFPTPPSPHNLSPNNFASSLLLNLNPPPSHFPFPISPRIKKYSSTTTTYFSLHNLGFLYLLKKKKRLLTMSSRRSRSRQSGVSRISDDQIADLVSKLQQLIPEIRNRRSDKVSASKVLQETCNYIRNLHREVDDLSDRLSELLDSTDSDSAQAAIIRSLLM</sequence>
<evidence type="ECO:0000313" key="8">
    <source>
        <dbReference type="RefSeq" id="XP_011071014.1"/>
    </source>
</evidence>
<dbReference type="FunFam" id="4.10.280.10:FF:000082">
    <property type="entry name" value="Transcription factor ILI6"/>
    <property type="match status" value="1"/>
</dbReference>
<evidence type="ECO:0000256" key="5">
    <source>
        <dbReference type="ARBA" id="ARBA00023242"/>
    </source>
</evidence>
<dbReference type="GO" id="GO:0006355">
    <property type="term" value="P:regulation of DNA-templated transcription"/>
    <property type="evidence" value="ECO:0007669"/>
    <property type="project" value="InterPro"/>
</dbReference>
<dbReference type="InterPro" id="IPR011598">
    <property type="entry name" value="bHLH_dom"/>
</dbReference>
<feature type="domain" description="BHLH" evidence="6">
    <location>
        <begin position="94"/>
        <end position="148"/>
    </location>
</feature>
<dbReference type="GeneID" id="105156549"/>
<dbReference type="RefSeq" id="XP_011071014.1">
    <property type="nucleotide sequence ID" value="XM_011072712.2"/>
</dbReference>
<keyword evidence="4" id="KW-0804">Transcription</keyword>
<dbReference type="Proteomes" id="UP000504604">
    <property type="component" value="Linkage group LG2"/>
</dbReference>
<organism evidence="7 8">
    <name type="scientific">Sesamum indicum</name>
    <name type="common">Oriental sesame</name>
    <name type="synonym">Sesamum orientale</name>
    <dbReference type="NCBI Taxonomy" id="4182"/>
    <lineage>
        <taxon>Eukaryota</taxon>
        <taxon>Viridiplantae</taxon>
        <taxon>Streptophyta</taxon>
        <taxon>Embryophyta</taxon>
        <taxon>Tracheophyta</taxon>
        <taxon>Spermatophyta</taxon>
        <taxon>Magnoliopsida</taxon>
        <taxon>eudicotyledons</taxon>
        <taxon>Gunneridae</taxon>
        <taxon>Pentapetalae</taxon>
        <taxon>asterids</taxon>
        <taxon>lamiids</taxon>
        <taxon>Lamiales</taxon>
        <taxon>Pedaliaceae</taxon>
        <taxon>Sesamum</taxon>
    </lineage>
</organism>
<accession>A0A6I9SPB8</accession>
<evidence type="ECO:0000256" key="1">
    <source>
        <dbReference type="ARBA" id="ARBA00004123"/>
    </source>
</evidence>
<dbReference type="InterPro" id="IPR036638">
    <property type="entry name" value="HLH_DNA-bd_sf"/>
</dbReference>
<evidence type="ECO:0000259" key="6">
    <source>
        <dbReference type="PROSITE" id="PS50888"/>
    </source>
</evidence>
<dbReference type="OrthoDB" id="988630at2759"/>
<dbReference type="Pfam" id="PF23174">
    <property type="entry name" value="bHLH_ILI"/>
    <property type="match status" value="1"/>
</dbReference>
<dbReference type="GO" id="GO:0040008">
    <property type="term" value="P:regulation of growth"/>
    <property type="evidence" value="ECO:0007669"/>
    <property type="project" value="InterPro"/>
</dbReference>
<dbReference type="InParanoid" id="A0A6I9SPB8"/>
<dbReference type="FunCoup" id="A0A6I9SPB8">
    <property type="interactions" value="364"/>
</dbReference>
<evidence type="ECO:0000256" key="4">
    <source>
        <dbReference type="ARBA" id="ARBA00023163"/>
    </source>
</evidence>
<dbReference type="AlphaFoldDB" id="A0A6I9SPB8"/>
<dbReference type="CDD" id="cd11442">
    <property type="entry name" value="bHLH_AtPRE_like"/>
    <property type="match status" value="1"/>
</dbReference>
<keyword evidence="5" id="KW-0539">Nucleus</keyword>
<proteinExistence type="predicted"/>
<protein>
    <submittedName>
        <fullName evidence="8">Transcription factor PRE6-like</fullName>
    </submittedName>
</protein>
<keyword evidence="7" id="KW-1185">Reference proteome</keyword>
<dbReference type="InterPro" id="IPR044293">
    <property type="entry name" value="PRE"/>
</dbReference>
<dbReference type="Gramene" id="SIN_1018175.t">
    <property type="protein sequence ID" value="SIN_1018175.t"/>
    <property type="gene ID" value="SIN_1018175"/>
</dbReference>
<dbReference type="GO" id="GO:0005634">
    <property type="term" value="C:nucleus"/>
    <property type="evidence" value="ECO:0007669"/>
    <property type="project" value="UniProtKB-SubCell"/>
</dbReference>
<evidence type="ECO:0000256" key="2">
    <source>
        <dbReference type="ARBA" id="ARBA00022604"/>
    </source>
</evidence>
<keyword evidence="3" id="KW-0805">Transcription regulation</keyword>
<name>A0A6I9SPB8_SESIN</name>